<keyword evidence="5 8" id="KW-0732">Signal</keyword>
<organism evidence="9 10">
    <name type="scientific">Sulfurifustis variabilis</name>
    <dbReference type="NCBI Taxonomy" id="1675686"/>
    <lineage>
        <taxon>Bacteria</taxon>
        <taxon>Pseudomonadati</taxon>
        <taxon>Pseudomonadota</taxon>
        <taxon>Gammaproteobacteria</taxon>
        <taxon>Acidiferrobacterales</taxon>
        <taxon>Acidiferrobacteraceae</taxon>
        <taxon>Sulfurifustis</taxon>
    </lineage>
</organism>
<dbReference type="AlphaFoldDB" id="A0A1C7AG17"/>
<evidence type="ECO:0000256" key="3">
    <source>
        <dbReference type="ARBA" id="ARBA00022452"/>
    </source>
</evidence>
<comment type="subcellular location">
    <subcellularLocation>
        <location evidence="1">Cell outer membrane</location>
        <topology evidence="1">Multi-pass membrane protein</topology>
    </subcellularLocation>
</comment>
<feature type="chain" id="PRO_5008752473" description="Aromatic hydrocarbon degradation membrane protein" evidence="8">
    <location>
        <begin position="22"/>
        <end position="409"/>
    </location>
</feature>
<keyword evidence="3" id="KW-1134">Transmembrane beta strand</keyword>
<evidence type="ECO:0000313" key="9">
    <source>
        <dbReference type="EMBL" id="BAU50396.1"/>
    </source>
</evidence>
<accession>A0A1C7AG17</accession>
<keyword evidence="6" id="KW-0472">Membrane</keyword>
<evidence type="ECO:0000256" key="6">
    <source>
        <dbReference type="ARBA" id="ARBA00023136"/>
    </source>
</evidence>
<evidence type="ECO:0000256" key="1">
    <source>
        <dbReference type="ARBA" id="ARBA00004571"/>
    </source>
</evidence>
<keyword evidence="10" id="KW-1185">Reference proteome</keyword>
<evidence type="ECO:0000256" key="7">
    <source>
        <dbReference type="ARBA" id="ARBA00023237"/>
    </source>
</evidence>
<dbReference type="OrthoDB" id="19849at2"/>
<keyword evidence="4" id="KW-0812">Transmembrane</keyword>
<proteinExistence type="inferred from homology"/>
<dbReference type="Gene3D" id="2.40.160.60">
    <property type="entry name" value="Outer membrane protein transport protein (OMPP1/FadL/TodX)"/>
    <property type="match status" value="1"/>
</dbReference>
<gene>
    <name evidence="9" type="ORF">SVA_3862</name>
</gene>
<evidence type="ECO:0000313" key="10">
    <source>
        <dbReference type="Proteomes" id="UP000218899"/>
    </source>
</evidence>
<reference evidence="9 10" key="1">
    <citation type="submission" date="2015-08" db="EMBL/GenBank/DDBJ databases">
        <title>Complete genome sequence of Sulfurifustis variabilis.</title>
        <authorList>
            <person name="Miura A."/>
            <person name="Kojima H."/>
            <person name="Fukui M."/>
        </authorList>
    </citation>
    <scope>NUCLEOTIDE SEQUENCE [LARGE SCALE GENOMIC DNA]</scope>
    <source>
        <strain evidence="10">skN76</strain>
    </source>
</reference>
<dbReference type="KEGG" id="sva:SVA_3862"/>
<protein>
    <recommendedName>
        <fullName evidence="11">Aromatic hydrocarbon degradation membrane protein</fullName>
    </recommendedName>
</protein>
<dbReference type="Pfam" id="PF03349">
    <property type="entry name" value="Toluene_X"/>
    <property type="match status" value="1"/>
</dbReference>
<dbReference type="PANTHER" id="PTHR35093:SF8">
    <property type="entry name" value="OUTER MEMBRANE PROTEIN NMB0088-RELATED"/>
    <property type="match status" value="1"/>
</dbReference>
<evidence type="ECO:0000256" key="8">
    <source>
        <dbReference type="SAM" id="SignalP"/>
    </source>
</evidence>
<evidence type="ECO:0000256" key="2">
    <source>
        <dbReference type="ARBA" id="ARBA00008163"/>
    </source>
</evidence>
<dbReference type="PANTHER" id="PTHR35093">
    <property type="entry name" value="OUTER MEMBRANE PROTEIN NMB0088-RELATED"/>
    <property type="match status" value="1"/>
</dbReference>
<dbReference type="RefSeq" id="WP_148665563.1">
    <property type="nucleotide sequence ID" value="NZ_AP014936.1"/>
</dbReference>
<comment type="similarity">
    <text evidence="2">Belongs to the OmpP1/FadL family.</text>
</comment>
<feature type="signal peptide" evidence="8">
    <location>
        <begin position="1"/>
        <end position="21"/>
    </location>
</feature>
<sequence>MKVLIGVALLLGATASHYTYASYNSLPRSNAAALGMADANVALADGPSAQIINPANLLGPDTPASGWEAGALFGRVDMDLAPDARLPNTLSAETGYPVIPFLALGFARSERLAVGFAVDSPFGVALEWPDHAFETNLGPPGAQDVAREAEITVVRAGPAIAWRAGDRLDLGARVFYQYVEARDVSDIGGAEGDGRSIGAQLGLVYRSGGYALGAAYTHRTHTEIDGQTRRIGEPSEMHGRADIHVPARLQVGVALEVRPNMWWEVDLDWLGWSYIDELTIVRDDGSILNFGRNARHFDDALSVRTGARWKIRGDRVVYAGIAYDPSPVDERDAAPTINNLSMTRVGFGMGFLLRSGLRLDLAYQYVRGHSRRVTDTVQDDIPGLGDTGLFEGTYRSESHVLGVTLGGSF</sequence>
<dbReference type="Proteomes" id="UP000218899">
    <property type="component" value="Chromosome"/>
</dbReference>
<keyword evidence="7" id="KW-0998">Cell outer membrane</keyword>
<dbReference type="GO" id="GO:0009279">
    <property type="term" value="C:cell outer membrane"/>
    <property type="evidence" value="ECO:0007669"/>
    <property type="project" value="UniProtKB-SubCell"/>
</dbReference>
<evidence type="ECO:0000256" key="4">
    <source>
        <dbReference type="ARBA" id="ARBA00022692"/>
    </source>
</evidence>
<dbReference type="GO" id="GO:0015483">
    <property type="term" value="F:long-chain fatty acid transporting porin activity"/>
    <property type="evidence" value="ECO:0007669"/>
    <property type="project" value="TreeGrafter"/>
</dbReference>
<name>A0A1C7AG17_9GAMM</name>
<dbReference type="InterPro" id="IPR005017">
    <property type="entry name" value="OMPP1/FadL/TodX"/>
</dbReference>
<dbReference type="EMBL" id="AP014936">
    <property type="protein sequence ID" value="BAU50396.1"/>
    <property type="molecule type" value="Genomic_DNA"/>
</dbReference>
<evidence type="ECO:0008006" key="11">
    <source>
        <dbReference type="Google" id="ProtNLM"/>
    </source>
</evidence>
<evidence type="ECO:0000256" key="5">
    <source>
        <dbReference type="ARBA" id="ARBA00022729"/>
    </source>
</evidence>
<dbReference type="SUPFAM" id="SSF56935">
    <property type="entry name" value="Porins"/>
    <property type="match status" value="1"/>
</dbReference>